<sequence>MMKKNTIIGGIRSAIRNISRKQLERRTPLTGTQSAFLGQLPDIPLMKNITSPYLVWKNLPMARGSSRAKINSALSNGYTLKTMKAGDVDAASKRVQIVQKDIDNPHNRFYLSLRSAFLNLFVYDLAVFETGKPPKKGFMFPLDSRFVKLIPNASGTAVDKVEYDPENNGKSVT</sequence>
<reference evidence="1" key="1">
    <citation type="journal article" date="2015" name="Nature">
        <title>Complex archaea that bridge the gap between prokaryotes and eukaryotes.</title>
        <authorList>
            <person name="Spang A."/>
            <person name="Saw J.H."/>
            <person name="Jorgensen S.L."/>
            <person name="Zaremba-Niedzwiedzka K."/>
            <person name="Martijn J."/>
            <person name="Lind A.E."/>
            <person name="van Eijk R."/>
            <person name="Schleper C."/>
            <person name="Guy L."/>
            <person name="Ettema T.J."/>
        </authorList>
    </citation>
    <scope>NUCLEOTIDE SEQUENCE</scope>
</reference>
<name>A0A0F9CGW3_9ZZZZ</name>
<accession>A0A0F9CGW3</accession>
<feature type="non-terminal residue" evidence="1">
    <location>
        <position position="173"/>
    </location>
</feature>
<proteinExistence type="predicted"/>
<gene>
    <name evidence="1" type="ORF">LCGC14_2326560</name>
</gene>
<dbReference type="EMBL" id="LAZR01033351">
    <property type="protein sequence ID" value="KKL48334.1"/>
    <property type="molecule type" value="Genomic_DNA"/>
</dbReference>
<dbReference type="AlphaFoldDB" id="A0A0F9CGW3"/>
<evidence type="ECO:0000313" key="1">
    <source>
        <dbReference type="EMBL" id="KKL48334.1"/>
    </source>
</evidence>
<protein>
    <submittedName>
        <fullName evidence="1">Uncharacterized protein</fullName>
    </submittedName>
</protein>
<comment type="caution">
    <text evidence="1">The sequence shown here is derived from an EMBL/GenBank/DDBJ whole genome shotgun (WGS) entry which is preliminary data.</text>
</comment>
<organism evidence="1">
    <name type="scientific">marine sediment metagenome</name>
    <dbReference type="NCBI Taxonomy" id="412755"/>
    <lineage>
        <taxon>unclassified sequences</taxon>
        <taxon>metagenomes</taxon>
        <taxon>ecological metagenomes</taxon>
    </lineage>
</organism>